<dbReference type="InterPro" id="IPR036388">
    <property type="entry name" value="WH-like_DNA-bd_sf"/>
</dbReference>
<dbReference type="HOGENOM" id="CLU_083287_27_2_0"/>
<dbReference type="GO" id="GO:0006950">
    <property type="term" value="P:response to stress"/>
    <property type="evidence" value="ECO:0007669"/>
    <property type="project" value="TreeGrafter"/>
</dbReference>
<dbReference type="STRING" id="314230.DSM3645_17240"/>
<dbReference type="InterPro" id="IPR000835">
    <property type="entry name" value="HTH_MarR-typ"/>
</dbReference>
<evidence type="ECO:0000259" key="1">
    <source>
        <dbReference type="PROSITE" id="PS50995"/>
    </source>
</evidence>
<dbReference type="SUPFAM" id="SSF46785">
    <property type="entry name" value="Winged helix' DNA-binding domain"/>
    <property type="match status" value="1"/>
</dbReference>
<proteinExistence type="predicted"/>
<dbReference type="AlphaFoldDB" id="A3ZNM3"/>
<dbReference type="PROSITE" id="PS50995">
    <property type="entry name" value="HTH_MARR_2"/>
    <property type="match status" value="1"/>
</dbReference>
<dbReference type="Gene3D" id="1.10.10.10">
    <property type="entry name" value="Winged helix-like DNA-binding domain superfamily/Winged helix DNA-binding domain"/>
    <property type="match status" value="1"/>
</dbReference>
<dbReference type="OrthoDB" id="9799747at2"/>
<dbReference type="EMBL" id="AANZ01000003">
    <property type="protein sequence ID" value="EAQ81918.1"/>
    <property type="molecule type" value="Genomic_DNA"/>
</dbReference>
<dbReference type="PANTHER" id="PTHR33164:SF101">
    <property type="entry name" value="TRANSCRIPTIONAL REPRESSOR MPRA"/>
    <property type="match status" value="1"/>
</dbReference>
<evidence type="ECO:0000313" key="2">
    <source>
        <dbReference type="EMBL" id="EAQ81918.1"/>
    </source>
</evidence>
<dbReference type="InterPro" id="IPR036390">
    <property type="entry name" value="WH_DNA-bd_sf"/>
</dbReference>
<accession>A3ZNM3</accession>
<evidence type="ECO:0000313" key="3">
    <source>
        <dbReference type="Proteomes" id="UP000004358"/>
    </source>
</evidence>
<reference evidence="2 3" key="1">
    <citation type="submission" date="2006-02" db="EMBL/GenBank/DDBJ databases">
        <authorList>
            <person name="Amann R."/>
            <person name="Ferriera S."/>
            <person name="Johnson J."/>
            <person name="Kravitz S."/>
            <person name="Halpern A."/>
            <person name="Remington K."/>
            <person name="Beeson K."/>
            <person name="Tran B."/>
            <person name="Rogers Y.-H."/>
            <person name="Friedman R."/>
            <person name="Venter J.C."/>
        </authorList>
    </citation>
    <scope>NUCLEOTIDE SEQUENCE [LARGE SCALE GENOMIC DNA]</scope>
    <source>
        <strain evidence="2 3">DSM 3645</strain>
    </source>
</reference>
<name>A3ZNM3_9BACT</name>
<feature type="domain" description="HTH marR-type" evidence="1">
    <location>
        <begin position="26"/>
        <end position="159"/>
    </location>
</feature>
<dbReference type="GO" id="GO:0003700">
    <property type="term" value="F:DNA-binding transcription factor activity"/>
    <property type="evidence" value="ECO:0007669"/>
    <property type="project" value="InterPro"/>
</dbReference>
<dbReference type="PRINTS" id="PR00598">
    <property type="entry name" value="HTHMARR"/>
</dbReference>
<comment type="caution">
    <text evidence="2">The sequence shown here is derived from an EMBL/GenBank/DDBJ whole genome shotgun (WGS) entry which is preliminary data.</text>
</comment>
<protein>
    <submittedName>
        <fullName evidence="2">Putative marR-family transcription regulator</fullName>
    </submittedName>
</protein>
<dbReference type="InterPro" id="IPR039422">
    <property type="entry name" value="MarR/SlyA-like"/>
</dbReference>
<sequence length="162" mass="18420">MTNAPHNKENGLAAEIGKRTPFTSLKQEAYLNLVRTHEQLACQFARLLKQHGLSDPQYNALRILRGEGKPMQTYQIAERMITSQTDISRLVDRLEANALVERERSAEDRRVVWVTLTKQGSAILKKLDQPVADLHESQFAAFSDDQLKSLTKLLYAARKSEE</sequence>
<dbReference type="Pfam" id="PF12802">
    <property type="entry name" value="MarR_2"/>
    <property type="match status" value="1"/>
</dbReference>
<organism evidence="2 3">
    <name type="scientific">Blastopirellula marina DSM 3645</name>
    <dbReference type="NCBI Taxonomy" id="314230"/>
    <lineage>
        <taxon>Bacteria</taxon>
        <taxon>Pseudomonadati</taxon>
        <taxon>Planctomycetota</taxon>
        <taxon>Planctomycetia</taxon>
        <taxon>Pirellulales</taxon>
        <taxon>Pirellulaceae</taxon>
        <taxon>Blastopirellula</taxon>
    </lineage>
</organism>
<dbReference type="eggNOG" id="COG1846">
    <property type="taxonomic scope" value="Bacteria"/>
</dbReference>
<dbReference type="PANTHER" id="PTHR33164">
    <property type="entry name" value="TRANSCRIPTIONAL REGULATOR, MARR FAMILY"/>
    <property type="match status" value="1"/>
</dbReference>
<gene>
    <name evidence="2" type="ORF">DSM3645_17240</name>
</gene>
<dbReference type="RefSeq" id="WP_002651346.1">
    <property type="nucleotide sequence ID" value="NZ_CH672376.1"/>
</dbReference>
<dbReference type="SMART" id="SM00347">
    <property type="entry name" value="HTH_MARR"/>
    <property type="match status" value="1"/>
</dbReference>
<dbReference type="Proteomes" id="UP000004358">
    <property type="component" value="Unassembled WGS sequence"/>
</dbReference>